<sequence>MNKSIPLWGLLCVPYMVFATGIVDDGKLNINFTNMYINNKFDTPVKNSATGKYSKRNEEWAQGYDFSYSSGFTPGLIGLGFNAGVNGGVKLSGNADHHTGGTMIPTEGQTGSGTRNWARAGAAIKVKISQTEIKYGNNLQFKLPVVISNNARVTPQYFQGLNITSKDIDHAVINAGYLTRVVGRWSTDRTGLAIAGGTKSSDGFYFSGLDYQLTPHISAQYYISQLQDYYIQNYVGAKWNIPLTSDSSFETEARYFNSRSSGRNGKNGYKASGYTKNNDGKIDNNTWSLTGTYMLGYQTFVGGYQSVSDGSLMPSLNQASLKGKEASGVNYYLFTDRMFYNFTRAGEKTTYGIYSFDLSGINMPGWVFKLAYFKGTNIKERGRASTKEFERDISLAYKFQTGILKGLGVEWRNGLSKTNNTYDNTSGNNRNWVILTYNMQF</sequence>
<comment type="caution">
    <text evidence="4">The sequence shown here is derived from an EMBL/GenBank/DDBJ whole genome shotgun (WGS) entry which is preliminary data.</text>
</comment>
<protein>
    <submittedName>
        <fullName evidence="4">OprD family outer membrane porin</fullName>
    </submittedName>
</protein>
<keyword evidence="2" id="KW-0813">Transport</keyword>
<dbReference type="Gene3D" id="2.40.160.10">
    <property type="entry name" value="Porin"/>
    <property type="match status" value="1"/>
</dbReference>
<keyword evidence="5" id="KW-1185">Reference proteome</keyword>
<reference evidence="5" key="1">
    <citation type="journal article" date="2019" name="Int. J. Syst. Evol. Microbiol.">
        <title>The Global Catalogue of Microorganisms (GCM) 10K type strain sequencing project: providing services to taxonomists for standard genome sequencing and annotation.</title>
        <authorList>
            <consortium name="The Broad Institute Genomics Platform"/>
            <consortium name="The Broad Institute Genome Sequencing Center for Infectious Disease"/>
            <person name="Wu L."/>
            <person name="Ma J."/>
        </authorList>
    </citation>
    <scope>NUCLEOTIDE SEQUENCE [LARGE SCALE GENOMIC DNA]</scope>
    <source>
        <strain evidence="5">CGMCC 1.18518</strain>
    </source>
</reference>
<dbReference type="EMBL" id="JBHSUB010000008">
    <property type="protein sequence ID" value="MFC6377973.1"/>
    <property type="molecule type" value="Genomic_DNA"/>
</dbReference>
<evidence type="ECO:0000313" key="5">
    <source>
        <dbReference type="Proteomes" id="UP001596230"/>
    </source>
</evidence>
<gene>
    <name evidence="4" type="ORF">ACFP9W_07710</name>
</gene>
<evidence type="ECO:0000256" key="1">
    <source>
        <dbReference type="ARBA" id="ARBA00009075"/>
    </source>
</evidence>
<evidence type="ECO:0000256" key="3">
    <source>
        <dbReference type="ARBA" id="ARBA00022729"/>
    </source>
</evidence>
<evidence type="ECO:0000313" key="4">
    <source>
        <dbReference type="EMBL" id="MFC6377973.1"/>
    </source>
</evidence>
<dbReference type="InterPro" id="IPR005318">
    <property type="entry name" value="OM_porin_bac"/>
</dbReference>
<accession>A0ABW1W052</accession>
<name>A0ABW1W052_9GAMM</name>
<evidence type="ECO:0000256" key="2">
    <source>
        <dbReference type="ARBA" id="ARBA00022448"/>
    </source>
</evidence>
<keyword evidence="3" id="KW-0732">Signal</keyword>
<proteinExistence type="inferred from homology"/>
<dbReference type="Pfam" id="PF03573">
    <property type="entry name" value="OprD"/>
    <property type="match status" value="1"/>
</dbReference>
<dbReference type="InterPro" id="IPR023614">
    <property type="entry name" value="Porin_dom_sf"/>
</dbReference>
<organism evidence="4 5">
    <name type="scientific">Tatumella terrea</name>
    <dbReference type="NCBI Taxonomy" id="419007"/>
    <lineage>
        <taxon>Bacteria</taxon>
        <taxon>Pseudomonadati</taxon>
        <taxon>Pseudomonadota</taxon>
        <taxon>Gammaproteobacteria</taxon>
        <taxon>Enterobacterales</taxon>
        <taxon>Erwiniaceae</taxon>
        <taxon>Tatumella</taxon>
    </lineage>
</organism>
<dbReference type="PANTHER" id="PTHR34596">
    <property type="entry name" value="CHITOPORIN"/>
    <property type="match status" value="1"/>
</dbReference>
<comment type="similarity">
    <text evidence="1">Belongs to the outer membrane porin (Opr) (TC 1.B.25) family.</text>
</comment>
<dbReference type="Proteomes" id="UP001596230">
    <property type="component" value="Unassembled WGS sequence"/>
</dbReference>
<dbReference type="PANTHER" id="PTHR34596:SF2">
    <property type="entry name" value="CHITOPORIN"/>
    <property type="match status" value="1"/>
</dbReference>
<dbReference type="RefSeq" id="WP_385949143.1">
    <property type="nucleotide sequence ID" value="NZ_JBHSUB010000008.1"/>
</dbReference>